<evidence type="ECO:0000313" key="1">
    <source>
        <dbReference type="EMBL" id="TDW90888.1"/>
    </source>
</evidence>
<dbReference type="Proteomes" id="UP000295060">
    <property type="component" value="Unassembled WGS sequence"/>
</dbReference>
<evidence type="ECO:0000313" key="2">
    <source>
        <dbReference type="Proteomes" id="UP000295060"/>
    </source>
</evidence>
<comment type="caution">
    <text evidence="1">The sequence shown here is derived from an EMBL/GenBank/DDBJ whole genome shotgun (WGS) entry which is preliminary data.</text>
</comment>
<reference evidence="1 2" key="1">
    <citation type="submission" date="2019-03" db="EMBL/GenBank/DDBJ databases">
        <title>Genomic Encyclopedia of Type Strains, Phase III (KMG-III): the genomes of soil and plant-associated and newly described type strains.</title>
        <authorList>
            <person name="Whitman W."/>
        </authorList>
    </citation>
    <scope>NUCLEOTIDE SEQUENCE [LARGE SCALE GENOMIC DNA]</scope>
    <source>
        <strain evidence="1 2">VKMAc-2574</strain>
    </source>
</reference>
<organism evidence="1 2">
    <name type="scientific">Kribbella pratensis</name>
    <dbReference type="NCBI Taxonomy" id="2512112"/>
    <lineage>
        <taxon>Bacteria</taxon>
        <taxon>Bacillati</taxon>
        <taxon>Actinomycetota</taxon>
        <taxon>Actinomycetes</taxon>
        <taxon>Propionibacteriales</taxon>
        <taxon>Kribbellaceae</taxon>
        <taxon>Kribbella</taxon>
    </lineage>
</organism>
<proteinExistence type="predicted"/>
<accession>A0ABY2FHM8</accession>
<dbReference type="EMBL" id="SODU01000002">
    <property type="protein sequence ID" value="TDW90888.1"/>
    <property type="molecule type" value="Genomic_DNA"/>
</dbReference>
<name>A0ABY2FHM8_9ACTN</name>
<gene>
    <name evidence="1" type="ORF">EV137_4719</name>
</gene>
<protein>
    <submittedName>
        <fullName evidence="1">Uncharacterized protein</fullName>
    </submittedName>
</protein>
<sequence>MNGNSHRVRVQLQCRDHSHELCVTVGRGVPPSLRCEAGQEPGYRNGGGGGCSVPRDLVEQVSRQLRDSLQECVRRGYVLIRN</sequence>
<keyword evidence="2" id="KW-1185">Reference proteome</keyword>